<feature type="compositionally biased region" description="Polar residues" evidence="7">
    <location>
        <begin position="279"/>
        <end position="296"/>
    </location>
</feature>
<evidence type="ECO:0000313" key="11">
    <source>
        <dbReference type="Proteomes" id="UP000075243"/>
    </source>
</evidence>
<dbReference type="GO" id="GO:0005634">
    <property type="term" value="C:nucleus"/>
    <property type="evidence" value="ECO:0007669"/>
    <property type="project" value="UniProtKB-SubCell"/>
</dbReference>
<dbReference type="GO" id="GO:0009409">
    <property type="term" value="P:response to cold"/>
    <property type="evidence" value="ECO:0007669"/>
    <property type="project" value="EnsemblPlants"/>
</dbReference>
<protein>
    <submittedName>
        <fullName evidence="10">Myb-related protein 3R-1</fullName>
    </submittedName>
</protein>
<evidence type="ECO:0000256" key="4">
    <source>
        <dbReference type="ARBA" id="ARBA00023125"/>
    </source>
</evidence>
<dbReference type="SUPFAM" id="SSF46689">
    <property type="entry name" value="Homeodomain-like"/>
    <property type="match status" value="2"/>
</dbReference>
<evidence type="ECO:0000259" key="8">
    <source>
        <dbReference type="PROSITE" id="PS50090"/>
    </source>
</evidence>
<organism evidence="10 11">
    <name type="scientific">Cajanus cajan</name>
    <name type="common">Pigeon pea</name>
    <name type="synonym">Cajanus indicus</name>
    <dbReference type="NCBI Taxonomy" id="3821"/>
    <lineage>
        <taxon>Eukaryota</taxon>
        <taxon>Viridiplantae</taxon>
        <taxon>Streptophyta</taxon>
        <taxon>Embryophyta</taxon>
        <taxon>Tracheophyta</taxon>
        <taxon>Spermatophyta</taxon>
        <taxon>Magnoliopsida</taxon>
        <taxon>eudicotyledons</taxon>
        <taxon>Gunneridae</taxon>
        <taxon>Pentapetalae</taxon>
        <taxon>rosids</taxon>
        <taxon>fabids</taxon>
        <taxon>Fabales</taxon>
        <taxon>Fabaceae</taxon>
        <taxon>Papilionoideae</taxon>
        <taxon>50 kb inversion clade</taxon>
        <taxon>NPAAA clade</taxon>
        <taxon>indigoferoid/millettioid clade</taxon>
        <taxon>Phaseoleae</taxon>
        <taxon>Cajanus</taxon>
    </lineage>
</organism>
<feature type="compositionally biased region" description="Basic and acidic residues" evidence="7">
    <location>
        <begin position="267"/>
        <end position="278"/>
    </location>
</feature>
<dbReference type="Proteomes" id="UP000075243">
    <property type="component" value="Unassembled WGS sequence"/>
</dbReference>
<accession>A0A151QVG5</accession>
<feature type="domain" description="Myb-like" evidence="8">
    <location>
        <begin position="160"/>
        <end position="210"/>
    </location>
</feature>
<dbReference type="InterPro" id="IPR009057">
    <property type="entry name" value="Homeodomain-like_sf"/>
</dbReference>
<feature type="domain" description="HTH myb-type" evidence="9">
    <location>
        <begin position="164"/>
        <end position="214"/>
    </location>
</feature>
<dbReference type="GO" id="GO:0000981">
    <property type="term" value="F:DNA-binding transcription factor activity, RNA polymerase II-specific"/>
    <property type="evidence" value="ECO:0007669"/>
    <property type="project" value="TreeGrafter"/>
</dbReference>
<gene>
    <name evidence="10" type="ORF">KK1_044806</name>
</gene>
<dbReference type="FunFam" id="1.10.10.60:FF:000010">
    <property type="entry name" value="Transcriptional activator Myb isoform A"/>
    <property type="match status" value="1"/>
</dbReference>
<keyword evidence="4" id="KW-0238">DNA-binding</keyword>
<dbReference type="GO" id="GO:0045893">
    <property type="term" value="P:positive regulation of DNA-templated transcription"/>
    <property type="evidence" value="ECO:0007669"/>
    <property type="project" value="EnsemblPlants"/>
</dbReference>
<dbReference type="GO" id="GO:0000978">
    <property type="term" value="F:RNA polymerase II cis-regulatory region sequence-specific DNA binding"/>
    <property type="evidence" value="ECO:0007669"/>
    <property type="project" value="TreeGrafter"/>
</dbReference>
<reference evidence="10" key="1">
    <citation type="journal article" date="2012" name="Nat. Biotechnol.">
        <title>Draft genome sequence of pigeonpea (Cajanus cajan), an orphan legume crop of resource-poor farmers.</title>
        <authorList>
            <person name="Varshney R.K."/>
            <person name="Chen W."/>
            <person name="Li Y."/>
            <person name="Bharti A.K."/>
            <person name="Saxena R.K."/>
            <person name="Schlueter J.A."/>
            <person name="Donoghue M.T."/>
            <person name="Azam S."/>
            <person name="Fan G."/>
            <person name="Whaley A.M."/>
            <person name="Farmer A.D."/>
            <person name="Sheridan J."/>
            <person name="Iwata A."/>
            <person name="Tuteja R."/>
            <person name="Penmetsa R.V."/>
            <person name="Wu W."/>
            <person name="Upadhyaya H.D."/>
            <person name="Yang S.P."/>
            <person name="Shah T."/>
            <person name="Saxena K.B."/>
            <person name="Michael T."/>
            <person name="McCombie W.R."/>
            <person name="Yang B."/>
            <person name="Zhang G."/>
            <person name="Yang H."/>
            <person name="Wang J."/>
            <person name="Spillane C."/>
            <person name="Cook D.R."/>
            <person name="May G.D."/>
            <person name="Xu X."/>
            <person name="Jackson S.A."/>
        </authorList>
    </citation>
    <scope>NUCLEOTIDE SEQUENCE [LARGE SCALE GENOMIC DNA]</scope>
</reference>
<dbReference type="PROSITE" id="PS51294">
    <property type="entry name" value="HTH_MYB"/>
    <property type="match status" value="3"/>
</dbReference>
<feature type="region of interest" description="Disordered" evidence="7">
    <location>
        <begin position="266"/>
        <end position="303"/>
    </location>
</feature>
<dbReference type="PANTHER" id="PTHR45614:SF194">
    <property type="entry name" value="TRANSCRIPTION FACTOR MYB3R-3-RELATED"/>
    <property type="match status" value="1"/>
</dbReference>
<dbReference type="SMART" id="SM00717">
    <property type="entry name" value="SANT"/>
    <property type="match status" value="3"/>
</dbReference>
<feature type="domain" description="Myb-like" evidence="8">
    <location>
        <begin position="56"/>
        <end position="107"/>
    </location>
</feature>
<feature type="domain" description="HTH myb-type" evidence="9">
    <location>
        <begin position="108"/>
        <end position="163"/>
    </location>
</feature>
<name>A0A151QVG5_CAJCA</name>
<dbReference type="PROSITE" id="PS50090">
    <property type="entry name" value="MYB_LIKE"/>
    <property type="match status" value="3"/>
</dbReference>
<feature type="domain" description="HTH myb-type" evidence="9">
    <location>
        <begin position="61"/>
        <end position="107"/>
    </location>
</feature>
<evidence type="ECO:0000256" key="5">
    <source>
        <dbReference type="ARBA" id="ARBA00023163"/>
    </source>
</evidence>
<keyword evidence="6" id="KW-0539">Nucleus</keyword>
<feature type="region of interest" description="Disordered" evidence="7">
    <location>
        <begin position="492"/>
        <end position="511"/>
    </location>
</feature>
<evidence type="ECO:0000259" key="9">
    <source>
        <dbReference type="PROSITE" id="PS51294"/>
    </source>
</evidence>
<dbReference type="InterPro" id="IPR017930">
    <property type="entry name" value="Myb_dom"/>
</dbReference>
<evidence type="ECO:0000256" key="2">
    <source>
        <dbReference type="ARBA" id="ARBA00022737"/>
    </source>
</evidence>
<dbReference type="GO" id="GO:1902584">
    <property type="term" value="P:positive regulation of response to water deprivation"/>
    <property type="evidence" value="ECO:0007669"/>
    <property type="project" value="EnsemblPlants"/>
</dbReference>
<evidence type="ECO:0000313" key="10">
    <source>
        <dbReference type="EMBL" id="KYP34266.1"/>
    </source>
</evidence>
<dbReference type="Gramene" id="C.cajan_44733.t">
    <property type="protein sequence ID" value="C.cajan_44733.t"/>
    <property type="gene ID" value="C.cajan_44733"/>
</dbReference>
<feature type="compositionally biased region" description="Basic and acidic residues" evidence="7">
    <location>
        <begin position="1"/>
        <end position="15"/>
    </location>
</feature>
<feature type="region of interest" description="Disordered" evidence="7">
    <location>
        <begin position="1"/>
        <end position="64"/>
    </location>
</feature>
<dbReference type="InterPro" id="IPR050560">
    <property type="entry name" value="MYB_TF"/>
</dbReference>
<dbReference type="GO" id="GO:1901002">
    <property type="term" value="P:positive regulation of response to salt stress"/>
    <property type="evidence" value="ECO:0007669"/>
    <property type="project" value="EnsemblPlants"/>
</dbReference>
<evidence type="ECO:0000256" key="7">
    <source>
        <dbReference type="SAM" id="MobiDB-lite"/>
    </source>
</evidence>
<dbReference type="OMA" id="DIKKDPW"/>
<evidence type="ECO:0000256" key="3">
    <source>
        <dbReference type="ARBA" id="ARBA00023015"/>
    </source>
</evidence>
<comment type="subcellular location">
    <subcellularLocation>
        <location evidence="1">Nucleus</location>
    </subcellularLocation>
</comment>
<keyword evidence="11" id="KW-1185">Reference proteome</keyword>
<keyword evidence="5" id="KW-0804">Transcription</keyword>
<dbReference type="Pfam" id="PF00249">
    <property type="entry name" value="Myb_DNA-binding"/>
    <property type="match status" value="3"/>
</dbReference>
<keyword evidence="2" id="KW-0677">Repeat</keyword>
<dbReference type="AlphaFoldDB" id="A0A151QVG5"/>
<feature type="compositionally biased region" description="Polar residues" evidence="7">
    <location>
        <begin position="16"/>
        <end position="25"/>
    </location>
</feature>
<dbReference type="FunFam" id="1.10.10.60:FF:000324">
    <property type="entry name" value="Transcription factor MYB3R-2"/>
    <property type="match status" value="1"/>
</dbReference>
<dbReference type="PANTHER" id="PTHR45614">
    <property type="entry name" value="MYB PROTEIN-RELATED"/>
    <property type="match status" value="1"/>
</dbReference>
<dbReference type="FunFam" id="1.10.10.60:FF:000016">
    <property type="entry name" value="Transcriptional activator Myb isoform A"/>
    <property type="match status" value="1"/>
</dbReference>
<dbReference type="CDD" id="cd00167">
    <property type="entry name" value="SANT"/>
    <property type="match status" value="3"/>
</dbReference>
<proteinExistence type="predicted"/>
<evidence type="ECO:0000256" key="1">
    <source>
        <dbReference type="ARBA" id="ARBA00004123"/>
    </source>
</evidence>
<keyword evidence="3" id="KW-0805">Transcription regulation</keyword>
<feature type="domain" description="Myb-like" evidence="8">
    <location>
        <begin position="108"/>
        <end position="159"/>
    </location>
</feature>
<evidence type="ECO:0000256" key="6">
    <source>
        <dbReference type="ARBA" id="ARBA00023242"/>
    </source>
</evidence>
<dbReference type="EMBL" id="KQ484638">
    <property type="protein sequence ID" value="KYP34266.1"/>
    <property type="molecule type" value="Genomic_DNA"/>
</dbReference>
<dbReference type="InterPro" id="IPR001005">
    <property type="entry name" value="SANT/Myb"/>
</dbReference>
<dbReference type="Gene3D" id="1.10.10.60">
    <property type="entry name" value="Homeodomain-like"/>
    <property type="match status" value="3"/>
</dbReference>
<sequence>MAEEKSEQCWMDKEQTNVASGSSVSEAKDNDNVMLISSRKCSPGSALPSNRRTTGPVRRAKGGWTAAEDETLRKAVSAFNAKNWKKIAEFFPDRTEVQCLHRWQKVLNPELVKGPWTQEEDDKIVELVSIHGPTKWSLIAKSLPGRIGKQCRERWHNHLNPDIKKDAWTFEEELALMDAHRIYGNKWAEIAKVLHGRTDNAIKNHWNSSLKKKMDSYLDTGKLPSTPKYSAQVAVKDTVSHSTFNTIHVCSNKGLDDSIASLSKTTDISKQDNSDKNQLESSGTVREVGDSSNVPANESHDSDCIKCNGSSNKALICSNAKVVSGDNLGINSEPKFENPVLNGNPTTDHYMNKDSNLHFNIPGLQNDLFSSPMLSPVGFLTPPPVKGIELSPESPESILKKAAKTFPTPSILRKRRNRVQNPVTPSKVAKELHAYTERERTNDNFGSEVVSLSLSLACHSYESNIPHNTAFSATPPYRLRSKQTTIKSLEKELESAVDKEKPEKLQRGVLW</sequence>